<feature type="transmembrane region" description="Helical" evidence="6">
    <location>
        <begin position="46"/>
        <end position="67"/>
    </location>
</feature>
<dbReference type="Proteomes" id="UP000092634">
    <property type="component" value="Unassembled WGS sequence"/>
</dbReference>
<organism evidence="7 8">
    <name type="scientific">Janthinobacterium lividum</name>
    <dbReference type="NCBI Taxonomy" id="29581"/>
    <lineage>
        <taxon>Bacteria</taxon>
        <taxon>Pseudomonadati</taxon>
        <taxon>Pseudomonadota</taxon>
        <taxon>Betaproteobacteria</taxon>
        <taxon>Burkholderiales</taxon>
        <taxon>Oxalobacteraceae</taxon>
        <taxon>Janthinobacterium</taxon>
    </lineage>
</organism>
<dbReference type="InterPro" id="IPR044550">
    <property type="entry name" value="WzxE"/>
</dbReference>
<dbReference type="GO" id="GO:0009246">
    <property type="term" value="P:enterobacterial common antigen biosynthetic process"/>
    <property type="evidence" value="ECO:0007669"/>
    <property type="project" value="InterPro"/>
</dbReference>
<evidence type="ECO:0000313" key="8">
    <source>
        <dbReference type="Proteomes" id="UP000092634"/>
    </source>
</evidence>
<evidence type="ECO:0000313" key="7">
    <source>
        <dbReference type="EMBL" id="OFJ49557.1"/>
    </source>
</evidence>
<evidence type="ECO:0000256" key="3">
    <source>
        <dbReference type="ARBA" id="ARBA00022692"/>
    </source>
</evidence>
<evidence type="ECO:0000256" key="1">
    <source>
        <dbReference type="ARBA" id="ARBA00004651"/>
    </source>
</evidence>
<dbReference type="NCBIfam" id="NF011679">
    <property type="entry name" value="PRK15099.1"/>
    <property type="match status" value="1"/>
</dbReference>
<dbReference type="CDD" id="cd13125">
    <property type="entry name" value="MATE_like_10"/>
    <property type="match status" value="1"/>
</dbReference>
<keyword evidence="2" id="KW-1003">Cell membrane</keyword>
<dbReference type="EMBL" id="MAQB02000001">
    <property type="protein sequence ID" value="OFJ49557.1"/>
    <property type="molecule type" value="Genomic_DNA"/>
</dbReference>
<proteinExistence type="predicted"/>
<dbReference type="PANTHER" id="PTHR30250">
    <property type="entry name" value="PST FAMILY PREDICTED COLANIC ACID TRANSPORTER"/>
    <property type="match status" value="1"/>
</dbReference>
<name>A0A1E8PU00_9BURK</name>
<keyword evidence="5 6" id="KW-0472">Membrane</keyword>
<keyword evidence="3 6" id="KW-0812">Transmembrane</keyword>
<reference evidence="7 8" key="1">
    <citation type="submission" date="2016-10" db="EMBL/GenBank/DDBJ databases">
        <title>Updated version of Genome Assembly of Janthinobacterium lividum ERGS5:01.</title>
        <authorList>
            <person name="Kumar R."/>
            <person name="Acharya V."/>
            <person name="Singh D."/>
        </authorList>
    </citation>
    <scope>NUCLEOTIDE SEQUENCE [LARGE SCALE GENOMIC DNA]</scope>
    <source>
        <strain evidence="7 8">ERGS5:01</strain>
    </source>
</reference>
<comment type="subcellular location">
    <subcellularLocation>
        <location evidence="1">Cell membrane</location>
        <topology evidence="1">Multi-pass membrane protein</topology>
    </subcellularLocation>
</comment>
<sequence>MRFLKVGLLFAASTVSKLVAGLLIVKIVAIYLGASGLGQLGQFMSLMSMITLLAGGGIGTGIIKYVAEFEHDERQLNGYLRAASLITLAVSFLLGFVLLLAAPQISQWLFNSGEYAGVIRVLAAAQFVIAFTNLLMGILNGHKRVHAFALVNSVSVALGAAGVALGCALYGMRGAMYGLIWMPSCTILLLLPWYRLSLKFSWQRLKPQWDGVKVRQFAGYSLMIAVTVLSMQMSQIVIRYIIAHYNSWVEVGYWQAVSKISDSYLLFITVVLSNYYLPRLSALRARAQIGREVATAYKVAMPLLLLMSIGIFILRDSIVLLLFSPEFLAMKDYFTWQLAGDAFKVAAYISGYVAVAKANTRLYIAAEILQASLLVLLCYFFVQAYGAIGATYAYFTTYLLYFPLTVAILKYYLSQKIEPCTATP</sequence>
<dbReference type="AlphaFoldDB" id="A0A1E8PU00"/>
<feature type="transmembrane region" description="Helical" evidence="6">
    <location>
        <begin position="334"/>
        <end position="355"/>
    </location>
</feature>
<feature type="transmembrane region" description="Helical" evidence="6">
    <location>
        <begin position="147"/>
        <end position="172"/>
    </location>
</feature>
<dbReference type="InterPro" id="IPR002797">
    <property type="entry name" value="Polysacc_synth"/>
</dbReference>
<feature type="transmembrane region" description="Helical" evidence="6">
    <location>
        <begin position="392"/>
        <end position="413"/>
    </location>
</feature>
<feature type="transmembrane region" description="Helical" evidence="6">
    <location>
        <begin position="299"/>
        <end position="322"/>
    </location>
</feature>
<keyword evidence="4 6" id="KW-1133">Transmembrane helix</keyword>
<feature type="transmembrane region" description="Helical" evidence="6">
    <location>
        <begin position="178"/>
        <end position="196"/>
    </location>
</feature>
<dbReference type="GO" id="GO:0005886">
    <property type="term" value="C:plasma membrane"/>
    <property type="evidence" value="ECO:0007669"/>
    <property type="project" value="UniProtKB-SubCell"/>
</dbReference>
<evidence type="ECO:0000256" key="5">
    <source>
        <dbReference type="ARBA" id="ARBA00023136"/>
    </source>
</evidence>
<gene>
    <name evidence="7" type="ORF">BA896_012430</name>
</gene>
<accession>A0A1E8PU00</accession>
<feature type="transmembrane region" description="Helical" evidence="6">
    <location>
        <begin position="115"/>
        <end position="135"/>
    </location>
</feature>
<evidence type="ECO:0000256" key="2">
    <source>
        <dbReference type="ARBA" id="ARBA00022475"/>
    </source>
</evidence>
<feature type="transmembrane region" description="Helical" evidence="6">
    <location>
        <begin position="217"/>
        <end position="242"/>
    </location>
</feature>
<dbReference type="Pfam" id="PF01943">
    <property type="entry name" value="Polysacc_synt"/>
    <property type="match status" value="1"/>
</dbReference>
<dbReference type="PANTHER" id="PTHR30250:SF30">
    <property type="entry name" value="LIPID III FLIPPASE"/>
    <property type="match status" value="1"/>
</dbReference>
<feature type="transmembrane region" description="Helical" evidence="6">
    <location>
        <begin position="79"/>
        <end position="103"/>
    </location>
</feature>
<feature type="transmembrane region" description="Helical" evidence="6">
    <location>
        <begin position="262"/>
        <end position="278"/>
    </location>
</feature>
<evidence type="ECO:0008006" key="9">
    <source>
        <dbReference type="Google" id="ProtNLM"/>
    </source>
</evidence>
<comment type="caution">
    <text evidence="7">The sequence shown here is derived from an EMBL/GenBank/DDBJ whole genome shotgun (WGS) entry which is preliminary data.</text>
</comment>
<feature type="transmembrane region" description="Helical" evidence="6">
    <location>
        <begin position="362"/>
        <end position="386"/>
    </location>
</feature>
<evidence type="ECO:0000256" key="6">
    <source>
        <dbReference type="SAM" id="Phobius"/>
    </source>
</evidence>
<protein>
    <recommendedName>
        <fullName evidence="9">O-antigen translocase</fullName>
    </recommendedName>
</protein>
<dbReference type="InterPro" id="IPR050833">
    <property type="entry name" value="Poly_Biosynth_Transport"/>
</dbReference>
<feature type="transmembrane region" description="Helical" evidence="6">
    <location>
        <begin position="7"/>
        <end position="34"/>
    </location>
</feature>
<evidence type="ECO:0000256" key="4">
    <source>
        <dbReference type="ARBA" id="ARBA00022989"/>
    </source>
</evidence>